<feature type="region of interest" description="Disordered" evidence="1">
    <location>
        <begin position="226"/>
        <end position="279"/>
    </location>
</feature>
<dbReference type="Proteomes" id="UP000664859">
    <property type="component" value="Unassembled WGS sequence"/>
</dbReference>
<dbReference type="AlphaFoldDB" id="A0A836CAH0"/>
<dbReference type="SUPFAM" id="SSF47954">
    <property type="entry name" value="Cyclin-like"/>
    <property type="match status" value="1"/>
</dbReference>
<accession>A0A836CAH0</accession>
<evidence type="ECO:0000313" key="3">
    <source>
        <dbReference type="EMBL" id="KAG5177893.1"/>
    </source>
</evidence>
<feature type="region of interest" description="Disordered" evidence="1">
    <location>
        <begin position="308"/>
        <end position="329"/>
    </location>
</feature>
<comment type="caution">
    <text evidence="3">The sequence shown here is derived from an EMBL/GenBank/DDBJ whole genome shotgun (WGS) entry which is preliminary data.</text>
</comment>
<dbReference type="EMBL" id="JAFCMP010000520">
    <property type="protein sequence ID" value="KAG5177893.1"/>
    <property type="molecule type" value="Genomic_DNA"/>
</dbReference>
<evidence type="ECO:0000259" key="2">
    <source>
        <dbReference type="Pfam" id="PF00134"/>
    </source>
</evidence>
<gene>
    <name evidence="3" type="ORF">JKP88DRAFT_281548</name>
</gene>
<organism evidence="3 4">
    <name type="scientific">Tribonema minus</name>
    <dbReference type="NCBI Taxonomy" id="303371"/>
    <lineage>
        <taxon>Eukaryota</taxon>
        <taxon>Sar</taxon>
        <taxon>Stramenopiles</taxon>
        <taxon>Ochrophyta</taxon>
        <taxon>PX clade</taxon>
        <taxon>Xanthophyceae</taxon>
        <taxon>Tribonematales</taxon>
        <taxon>Tribonemataceae</taxon>
        <taxon>Tribonema</taxon>
    </lineage>
</organism>
<reference evidence="3" key="1">
    <citation type="submission" date="2021-02" db="EMBL/GenBank/DDBJ databases">
        <title>First Annotated Genome of the Yellow-green Alga Tribonema minus.</title>
        <authorList>
            <person name="Mahan K.M."/>
        </authorList>
    </citation>
    <scope>NUCLEOTIDE SEQUENCE</scope>
    <source>
        <strain evidence="3">UTEX B ZZ1240</strain>
    </source>
</reference>
<dbReference type="InterPro" id="IPR036915">
    <property type="entry name" value="Cyclin-like_sf"/>
</dbReference>
<dbReference type="Pfam" id="PF00134">
    <property type="entry name" value="Cyclin_N"/>
    <property type="match status" value="1"/>
</dbReference>
<evidence type="ECO:0000313" key="4">
    <source>
        <dbReference type="Proteomes" id="UP000664859"/>
    </source>
</evidence>
<evidence type="ECO:0000256" key="1">
    <source>
        <dbReference type="SAM" id="MobiDB-lite"/>
    </source>
</evidence>
<proteinExistence type="predicted"/>
<feature type="compositionally biased region" description="Pro residues" evidence="1">
    <location>
        <begin position="313"/>
        <end position="322"/>
    </location>
</feature>
<feature type="domain" description="Cyclin N-terminal" evidence="2">
    <location>
        <begin position="21"/>
        <end position="100"/>
    </location>
</feature>
<dbReference type="Gene3D" id="1.10.472.10">
    <property type="entry name" value="Cyclin-like"/>
    <property type="match status" value="1"/>
</dbReference>
<keyword evidence="4" id="KW-1185">Reference proteome</keyword>
<dbReference type="InterPro" id="IPR006671">
    <property type="entry name" value="Cyclin_N"/>
</dbReference>
<sequence length="365" mass="36748">MVLASDILEQDGCRLANDIKRTAALSVNYYDRCCSALDESTRASVACEAQRYGLVGLVCLAIAAKMEEEQQQTIRLRQVCSNVDSACAVEKDIVDCLGYHLAPTLACDILGGLCSALGYPIATDATVAPAAANTPAAAATAAAAAEVHGRAAQLLRAALYDRISLDFGAEVLAVAALLRAQIDEGIGEAHAHAARVCCLALLPASAAAAAVDACCAAFDALLAPATPPPQQQPQQRRKRPASPTTVAGLELESTPPPPTPPSTAGTGGSSGSTCDDASAEAPAARCGPITGRAAAAALPRAPKRPWSCAAGAPLPPPPPPQMPDAATCSAGGGGGITRAQPGCAAQQCQGAAAPRALPRGARFSM</sequence>
<protein>
    <recommendedName>
        <fullName evidence="2">Cyclin N-terminal domain-containing protein</fullName>
    </recommendedName>
</protein>
<name>A0A836CAH0_9STRA</name>